<name>A0A4R4XMT7_9ACTN</name>
<protein>
    <submittedName>
        <fullName evidence="1">Uncharacterized protein</fullName>
    </submittedName>
</protein>
<dbReference type="Gene3D" id="3.30.565.10">
    <property type="entry name" value="Histidine kinase-like ATPase, C-terminal domain"/>
    <property type="match status" value="1"/>
</dbReference>
<reference evidence="1 2" key="1">
    <citation type="submission" date="2019-03" db="EMBL/GenBank/DDBJ databases">
        <title>Draft genome sequences of novel Actinobacteria.</title>
        <authorList>
            <person name="Sahin N."/>
            <person name="Ay H."/>
            <person name="Saygin H."/>
        </authorList>
    </citation>
    <scope>NUCLEOTIDE SEQUENCE [LARGE SCALE GENOMIC DNA]</scope>
    <source>
        <strain evidence="1 2">CH32</strain>
    </source>
</reference>
<proteinExistence type="predicted"/>
<dbReference type="Proteomes" id="UP000295302">
    <property type="component" value="Unassembled WGS sequence"/>
</dbReference>
<gene>
    <name evidence="1" type="ORF">E1286_44240</name>
</gene>
<accession>A0A4R4XMT7</accession>
<dbReference type="OrthoDB" id="3295928at2"/>
<sequence>MAGREYSVADITVLDFDEHVRKRPGMYFGVALGDPRLPTQVLSAVAGHVAHPAASVAEVHSLSAGIDIVGDLCLRVTVDQPHAWQDAPALGYFGSLLGPEWWQPAAAAALCEKASVEMWRDGRGFRQDLAGLRPVSEVEVFDPPTGSGTRMTFTLDPRDLRPGAAFPADLEGIDVHGPYCDAAHGPGRIILRDHRHGTSRRCR</sequence>
<dbReference type="InterPro" id="IPR036890">
    <property type="entry name" value="HATPase_C_sf"/>
</dbReference>
<evidence type="ECO:0000313" key="2">
    <source>
        <dbReference type="Proteomes" id="UP000295302"/>
    </source>
</evidence>
<comment type="caution">
    <text evidence="1">The sequence shown here is derived from an EMBL/GenBank/DDBJ whole genome shotgun (WGS) entry which is preliminary data.</text>
</comment>
<organism evidence="1 2">
    <name type="scientific">Nonomuraea terrae</name>
    <dbReference type="NCBI Taxonomy" id="2530383"/>
    <lineage>
        <taxon>Bacteria</taxon>
        <taxon>Bacillati</taxon>
        <taxon>Actinomycetota</taxon>
        <taxon>Actinomycetes</taxon>
        <taxon>Streptosporangiales</taxon>
        <taxon>Streptosporangiaceae</taxon>
        <taxon>Nonomuraea</taxon>
    </lineage>
</organism>
<dbReference type="AlphaFoldDB" id="A0A4R4XMT7"/>
<dbReference type="EMBL" id="SMKQ01000300">
    <property type="protein sequence ID" value="TDD31902.1"/>
    <property type="molecule type" value="Genomic_DNA"/>
</dbReference>
<evidence type="ECO:0000313" key="1">
    <source>
        <dbReference type="EMBL" id="TDD31902.1"/>
    </source>
</evidence>
<keyword evidence="2" id="KW-1185">Reference proteome</keyword>